<dbReference type="GO" id="GO:0005634">
    <property type="term" value="C:nucleus"/>
    <property type="evidence" value="ECO:0007669"/>
    <property type="project" value="UniProtKB-SubCell"/>
</dbReference>
<dbReference type="EC" id="2.1.1.37" evidence="2"/>
<dbReference type="InterPro" id="IPR001025">
    <property type="entry name" value="BAH_dom"/>
</dbReference>
<comment type="caution">
    <text evidence="10">The sequence shown here is derived from an EMBL/GenBank/DDBJ whole genome shotgun (WGS) entry which is preliminary data.</text>
</comment>
<dbReference type="PRINTS" id="PR00105">
    <property type="entry name" value="C5METTRFRASE"/>
</dbReference>
<dbReference type="InterPro" id="IPR029063">
    <property type="entry name" value="SAM-dependent_MTases_sf"/>
</dbReference>
<keyword evidence="11" id="KW-1185">Reference proteome</keyword>
<comment type="subcellular location">
    <subcellularLocation>
        <location evidence="1">Nucleus</location>
    </subcellularLocation>
</comment>
<dbReference type="GO" id="GO:0003677">
    <property type="term" value="F:DNA binding"/>
    <property type="evidence" value="ECO:0007669"/>
    <property type="project" value="UniProtKB-KW"/>
</dbReference>
<keyword evidence="3 8" id="KW-0489">Methyltransferase</keyword>
<sequence length="997" mass="112239">LKSEWERRRQPKTAAAEDEESQWIMFELSDFTIYRPKIISDNKGFDHSFEMESLNFLKSKVQIDDLLFDGVLSYGSTVAYVECIPFSILAVEGYGDLDLASVAGNITIQSDLAKTTDNRIWYRLCKPSGWYKRYHDPFLWIADLTKHCMDFICNNEKPALHHFGSQFQQWLRRTHKNNPVFLTWLSKAPSLDFRGAIVANFEYLWKEYHSLAGQSMEYPRVSQLPLWSEIMPERLGAIRRQPLVQKETVVTPYVYECFKETFFGKVLKPQKPSPVVESERSQHIKSLKFSPSPTASSTQDYLNNFSRSTTNLTIKIGDVVGVPRDLKTRWKDCATLWFAYVQEVQKTNNGDNLLKVIWLYRPSDTTLSNMYYPIKNELFISDNCNCDDGAFRESDVVCKLPVEWCPTDLARTKGVIIRQKYLAGSHSFVSLKMSDRTCHCKTHQKETPFLTVQRDYEIGDSVYVRLGGLSAEVSLEDILEPAVIVGFDDDTRKVVVRRLLRKNRDLGDSAAAANELVWTDTKESVSARRVVGKCYIRFFTQKVVDSGELPLPYNRGGTGHFWYITSRLRNDDKTEPFGRTFPKGLNQALDIASRPKRLLHGLDLFCGGGNFGRGLEEGGAVEVKWAVEIAGIPLHTYKANLKDPDTTELFWGSVDDYLHSALMGVSSKVIARVGEVQFTAAGSPCRAFSIAQNNKLSPKSVKNASLVASVAAFIDLYRPEYAILENVKGMAHACKAFPGQNIFSQLLCCLVGMGYQVNQFNIDAYSCGAPQARSRLFIVLAAPGLPPIEHPQLSHAHPPETNNLSLGKAANGETFGDRKFGPTPLPFVSAAEATKDLPNIYDDRVGSCIGCPDHRSPIGSTNLSRARIKLIPTFPRKSSFRKAIDMGVMGQLQIDDMKSWKSKVRTSENGKMWTRIHPDRLIPTITRKLCAADGHTGEALHWREHRTLTVMDARRAQGYPDHEVLIGRPSDQWATVGDAVSRHVALALGLSLREAWL</sequence>
<evidence type="ECO:0000313" key="10">
    <source>
        <dbReference type="EMBL" id="KAF2101614.1"/>
    </source>
</evidence>
<dbReference type="PANTHER" id="PTHR10629:SF54">
    <property type="entry name" value="DNA METHYLTRANSFERASE DIM-2"/>
    <property type="match status" value="1"/>
</dbReference>
<dbReference type="GO" id="GO:0032259">
    <property type="term" value="P:methylation"/>
    <property type="evidence" value="ECO:0007669"/>
    <property type="project" value="UniProtKB-KW"/>
</dbReference>
<dbReference type="InterPro" id="IPR050390">
    <property type="entry name" value="C5-Methyltransferase"/>
</dbReference>
<dbReference type="Pfam" id="PF25423">
    <property type="entry name" value="DUF7893"/>
    <property type="match status" value="1"/>
</dbReference>
<dbReference type="SUPFAM" id="SSF53335">
    <property type="entry name" value="S-adenosyl-L-methionine-dependent methyltransferases"/>
    <property type="match status" value="1"/>
</dbReference>
<dbReference type="PANTHER" id="PTHR10629">
    <property type="entry name" value="CYTOSINE-SPECIFIC METHYLTRANSFERASE"/>
    <property type="match status" value="1"/>
</dbReference>
<name>A0A9P4ILH0_9PEZI</name>
<evidence type="ECO:0000256" key="6">
    <source>
        <dbReference type="ARBA" id="ARBA00023125"/>
    </source>
</evidence>
<keyword evidence="7" id="KW-0539">Nucleus</keyword>
<evidence type="ECO:0000259" key="9">
    <source>
        <dbReference type="PROSITE" id="PS51038"/>
    </source>
</evidence>
<dbReference type="GO" id="GO:0003682">
    <property type="term" value="F:chromatin binding"/>
    <property type="evidence" value="ECO:0007669"/>
    <property type="project" value="InterPro"/>
</dbReference>
<keyword evidence="4 8" id="KW-0808">Transferase</keyword>
<evidence type="ECO:0000256" key="4">
    <source>
        <dbReference type="ARBA" id="ARBA00022679"/>
    </source>
</evidence>
<evidence type="ECO:0000256" key="7">
    <source>
        <dbReference type="ARBA" id="ARBA00023242"/>
    </source>
</evidence>
<keyword evidence="5 8" id="KW-0949">S-adenosyl-L-methionine</keyword>
<dbReference type="InterPro" id="IPR001525">
    <property type="entry name" value="C5_MeTfrase"/>
</dbReference>
<comment type="similarity">
    <text evidence="8">Belongs to the class I-like SAM-binding methyltransferase superfamily. C5-methyltransferase family.</text>
</comment>
<dbReference type="OrthoDB" id="5376140at2759"/>
<dbReference type="AlphaFoldDB" id="A0A9P4ILH0"/>
<feature type="non-terminal residue" evidence="10">
    <location>
        <position position="997"/>
    </location>
</feature>
<dbReference type="Pfam" id="PF00145">
    <property type="entry name" value="DNA_methylase"/>
    <property type="match status" value="1"/>
</dbReference>
<proteinExistence type="inferred from homology"/>
<dbReference type="InterPro" id="IPR043151">
    <property type="entry name" value="BAH_sf"/>
</dbReference>
<feature type="non-terminal residue" evidence="10">
    <location>
        <position position="1"/>
    </location>
</feature>
<dbReference type="Gene3D" id="3.90.120.10">
    <property type="entry name" value="DNA Methylase, subunit A, domain 2"/>
    <property type="match status" value="1"/>
</dbReference>
<dbReference type="InterPro" id="IPR057215">
    <property type="entry name" value="DUF7893"/>
</dbReference>
<organism evidence="10 11">
    <name type="scientific">Rhizodiscina lignyota</name>
    <dbReference type="NCBI Taxonomy" id="1504668"/>
    <lineage>
        <taxon>Eukaryota</taxon>
        <taxon>Fungi</taxon>
        <taxon>Dikarya</taxon>
        <taxon>Ascomycota</taxon>
        <taxon>Pezizomycotina</taxon>
        <taxon>Dothideomycetes</taxon>
        <taxon>Pleosporomycetidae</taxon>
        <taxon>Aulographales</taxon>
        <taxon>Rhizodiscinaceae</taxon>
        <taxon>Rhizodiscina</taxon>
    </lineage>
</organism>
<dbReference type="Proteomes" id="UP000799772">
    <property type="component" value="Unassembled WGS sequence"/>
</dbReference>
<reference evidence="10" key="1">
    <citation type="journal article" date="2020" name="Stud. Mycol.">
        <title>101 Dothideomycetes genomes: a test case for predicting lifestyles and emergence of pathogens.</title>
        <authorList>
            <person name="Haridas S."/>
            <person name="Albert R."/>
            <person name="Binder M."/>
            <person name="Bloem J."/>
            <person name="Labutti K."/>
            <person name="Salamov A."/>
            <person name="Andreopoulos B."/>
            <person name="Baker S."/>
            <person name="Barry K."/>
            <person name="Bills G."/>
            <person name="Bluhm B."/>
            <person name="Cannon C."/>
            <person name="Castanera R."/>
            <person name="Culley D."/>
            <person name="Daum C."/>
            <person name="Ezra D."/>
            <person name="Gonzalez J."/>
            <person name="Henrissat B."/>
            <person name="Kuo A."/>
            <person name="Liang C."/>
            <person name="Lipzen A."/>
            <person name="Lutzoni F."/>
            <person name="Magnuson J."/>
            <person name="Mondo S."/>
            <person name="Nolan M."/>
            <person name="Ohm R."/>
            <person name="Pangilinan J."/>
            <person name="Park H.-J."/>
            <person name="Ramirez L."/>
            <person name="Alfaro M."/>
            <person name="Sun H."/>
            <person name="Tritt A."/>
            <person name="Yoshinaga Y."/>
            <person name="Zwiers L.-H."/>
            <person name="Turgeon B."/>
            <person name="Goodwin S."/>
            <person name="Spatafora J."/>
            <person name="Crous P."/>
            <person name="Grigoriev I."/>
        </authorList>
    </citation>
    <scope>NUCLEOTIDE SEQUENCE</scope>
    <source>
        <strain evidence="10">CBS 133067</strain>
    </source>
</reference>
<evidence type="ECO:0000256" key="2">
    <source>
        <dbReference type="ARBA" id="ARBA00011975"/>
    </source>
</evidence>
<dbReference type="GO" id="GO:0003886">
    <property type="term" value="F:DNA (cytosine-5-)-methyltransferase activity"/>
    <property type="evidence" value="ECO:0007669"/>
    <property type="project" value="UniProtKB-EC"/>
</dbReference>
<evidence type="ECO:0000256" key="1">
    <source>
        <dbReference type="ARBA" id="ARBA00004123"/>
    </source>
</evidence>
<accession>A0A9P4ILH0</accession>
<evidence type="ECO:0000256" key="5">
    <source>
        <dbReference type="ARBA" id="ARBA00022691"/>
    </source>
</evidence>
<dbReference type="GO" id="GO:0044027">
    <property type="term" value="P:negative regulation of gene expression via chromosomal CpG island methylation"/>
    <property type="evidence" value="ECO:0007669"/>
    <property type="project" value="TreeGrafter"/>
</dbReference>
<dbReference type="PROSITE" id="PS51038">
    <property type="entry name" value="BAH"/>
    <property type="match status" value="1"/>
</dbReference>
<evidence type="ECO:0000313" key="11">
    <source>
        <dbReference type="Proteomes" id="UP000799772"/>
    </source>
</evidence>
<dbReference type="PROSITE" id="PS51679">
    <property type="entry name" value="SAM_MT_C5"/>
    <property type="match status" value="1"/>
</dbReference>
<gene>
    <name evidence="10" type="ORF">NA57DRAFT_15474</name>
</gene>
<feature type="domain" description="BAH" evidence="9">
    <location>
        <begin position="312"/>
        <end position="432"/>
    </location>
</feature>
<keyword evidence="6" id="KW-0238">DNA-binding</keyword>
<dbReference type="Gene3D" id="2.30.30.490">
    <property type="match status" value="2"/>
</dbReference>
<evidence type="ECO:0000256" key="3">
    <source>
        <dbReference type="ARBA" id="ARBA00022603"/>
    </source>
</evidence>
<evidence type="ECO:0000256" key="8">
    <source>
        <dbReference type="PROSITE-ProRule" id="PRU01016"/>
    </source>
</evidence>
<dbReference type="Gene3D" id="3.40.50.150">
    <property type="entry name" value="Vaccinia Virus protein VP39"/>
    <property type="match status" value="1"/>
</dbReference>
<feature type="active site" evidence="8">
    <location>
        <position position="685"/>
    </location>
</feature>
<dbReference type="EMBL" id="ML978123">
    <property type="protein sequence ID" value="KAF2101614.1"/>
    <property type="molecule type" value="Genomic_DNA"/>
</dbReference>
<protein>
    <recommendedName>
        <fullName evidence="2">DNA (cytosine-5-)-methyltransferase</fullName>
        <ecNumber evidence="2">2.1.1.37</ecNumber>
    </recommendedName>
</protein>